<evidence type="ECO:0000313" key="2">
    <source>
        <dbReference type="EMBL" id="CAG5092984.1"/>
    </source>
</evidence>
<keyword evidence="1" id="KW-0812">Transmembrane</keyword>
<keyword evidence="1" id="KW-0472">Membrane</keyword>
<gene>
    <name evidence="2" type="ORF">HICCMSTLAB_LOCUS6503</name>
</gene>
<dbReference type="OrthoDB" id="2095648at2759"/>
<protein>
    <submittedName>
        <fullName evidence="2">Uncharacterized protein</fullName>
    </submittedName>
</protein>
<name>A0A8J2HEG9_COTCN</name>
<organism evidence="2 3">
    <name type="scientific">Cotesia congregata</name>
    <name type="common">Parasitoid wasp</name>
    <name type="synonym">Apanteles congregatus</name>
    <dbReference type="NCBI Taxonomy" id="51543"/>
    <lineage>
        <taxon>Eukaryota</taxon>
        <taxon>Metazoa</taxon>
        <taxon>Ecdysozoa</taxon>
        <taxon>Arthropoda</taxon>
        <taxon>Hexapoda</taxon>
        <taxon>Insecta</taxon>
        <taxon>Pterygota</taxon>
        <taxon>Neoptera</taxon>
        <taxon>Endopterygota</taxon>
        <taxon>Hymenoptera</taxon>
        <taxon>Apocrita</taxon>
        <taxon>Ichneumonoidea</taxon>
        <taxon>Braconidae</taxon>
        <taxon>Microgastrinae</taxon>
        <taxon>Cotesia</taxon>
    </lineage>
</organism>
<comment type="caution">
    <text evidence="2">The sequence shown here is derived from an EMBL/GenBank/DDBJ whole genome shotgun (WGS) entry which is preliminary data.</text>
</comment>
<dbReference type="EMBL" id="CAJNRD030001120">
    <property type="protein sequence ID" value="CAG5092984.1"/>
    <property type="molecule type" value="Genomic_DNA"/>
</dbReference>
<reference evidence="2" key="1">
    <citation type="submission" date="2021-04" db="EMBL/GenBank/DDBJ databases">
        <authorList>
            <person name="Chebbi M.A.C M."/>
        </authorList>
    </citation>
    <scope>NUCLEOTIDE SEQUENCE</scope>
</reference>
<dbReference type="Proteomes" id="UP000786811">
    <property type="component" value="Unassembled WGS sequence"/>
</dbReference>
<dbReference type="AlphaFoldDB" id="A0A8J2HEG9"/>
<feature type="transmembrane region" description="Helical" evidence="1">
    <location>
        <begin position="54"/>
        <end position="77"/>
    </location>
</feature>
<accession>A0A8J2HEG9</accession>
<keyword evidence="1" id="KW-1133">Transmembrane helix</keyword>
<proteinExistence type="predicted"/>
<evidence type="ECO:0000313" key="3">
    <source>
        <dbReference type="Proteomes" id="UP000786811"/>
    </source>
</evidence>
<keyword evidence="3" id="KW-1185">Reference proteome</keyword>
<sequence>MDPNFDLPPGKIYIPIPEVVIINEGHDLFVVVLNDSNQVRVKRHYLLELIKSKIVSVVMHVNILFLGTSSGNVYLFVIKNIQQLVNENLNQSPVTKIIPISNEPILSLDITEVKKKPYIIAFTKSNLHVIK</sequence>
<evidence type="ECO:0000256" key="1">
    <source>
        <dbReference type="SAM" id="Phobius"/>
    </source>
</evidence>